<gene>
    <name evidence="4" type="ORF">E4665_02720</name>
</gene>
<protein>
    <recommendedName>
        <fullName evidence="6">Squalene cyclase C-terminal domain-containing protein</fullName>
    </recommendedName>
</protein>
<dbReference type="SUPFAM" id="SSF48239">
    <property type="entry name" value="Terpenoid cyclases/Protein prenyltransferases"/>
    <property type="match status" value="1"/>
</dbReference>
<name>A0A4Z0GRD5_9BACL</name>
<evidence type="ECO:0008006" key="6">
    <source>
        <dbReference type="Google" id="ProtNLM"/>
    </source>
</evidence>
<keyword evidence="2" id="KW-0472">Membrane</keyword>
<feature type="chain" id="PRO_5021205748" description="Squalene cyclase C-terminal domain-containing protein" evidence="3">
    <location>
        <begin position="24"/>
        <end position="461"/>
    </location>
</feature>
<organism evidence="4 5">
    <name type="scientific">Sporolactobacillus shoreae</name>
    <dbReference type="NCBI Taxonomy" id="1465501"/>
    <lineage>
        <taxon>Bacteria</taxon>
        <taxon>Bacillati</taxon>
        <taxon>Bacillota</taxon>
        <taxon>Bacilli</taxon>
        <taxon>Bacillales</taxon>
        <taxon>Sporolactobacillaceae</taxon>
        <taxon>Sporolactobacillus</taxon>
    </lineage>
</organism>
<sequence>MKRYTTIILAFFLAILFPFTVSAATPNDFETHLTSLENYVQSGQLTQSLTDTTGQLDDWAVIALARNGVLTQENQDAYLSKLQSETNLSGTSLEKVIIALKALKQDPMSFNGRNLIGELSKDNSLSTPSANIYALIALNTYEDKLPVDAVNTPAGLIQKILSQTDQDGGWGYAGPPADVDTTGAALAALAPYQSQADVKNAINKAVQYLAGSELPDGGFSNYGENSNSAAEAVIGLTSVGIDPTTGPFDKNGKNPVSNLYTFQSGNGYMWQSGYPEDPMTNDEVLKALVAYKTFFSGGKLFVFPKAISSDPVVKVPAPVIKPSSETSGISNNTSSKKSVVQVTSETSHLAGTRKTSPVKITSVVQNTTSTVPASKAAVHSALGKTEKSPDSKAKVSGTQPKTHKAVKKRQAQATRNKKNTPQTKATRSMAVNPVFLLTGIIIFLLGAAALIYRLTIWRRRA</sequence>
<keyword evidence="2" id="KW-0812">Transmembrane</keyword>
<dbReference type="RefSeq" id="WP_135347274.1">
    <property type="nucleotide sequence ID" value="NZ_SRJD01000002.1"/>
</dbReference>
<feature type="region of interest" description="Disordered" evidence="1">
    <location>
        <begin position="374"/>
        <end position="425"/>
    </location>
</feature>
<evidence type="ECO:0000256" key="2">
    <source>
        <dbReference type="SAM" id="Phobius"/>
    </source>
</evidence>
<dbReference type="Gene3D" id="1.50.10.20">
    <property type="match status" value="1"/>
</dbReference>
<feature type="compositionally biased region" description="Basic residues" evidence="1">
    <location>
        <begin position="401"/>
        <end position="418"/>
    </location>
</feature>
<evidence type="ECO:0000256" key="1">
    <source>
        <dbReference type="SAM" id="MobiDB-lite"/>
    </source>
</evidence>
<keyword evidence="3" id="KW-0732">Signal</keyword>
<dbReference type="EMBL" id="SRJD01000002">
    <property type="protein sequence ID" value="TGA99879.1"/>
    <property type="molecule type" value="Genomic_DNA"/>
</dbReference>
<comment type="caution">
    <text evidence="4">The sequence shown here is derived from an EMBL/GenBank/DDBJ whole genome shotgun (WGS) entry which is preliminary data.</text>
</comment>
<dbReference type="InterPro" id="IPR008930">
    <property type="entry name" value="Terpenoid_cyclase/PrenylTrfase"/>
</dbReference>
<reference evidence="4 5" key="1">
    <citation type="journal article" date="2015" name="Int. J. Syst. Evol. Microbiol.">
        <title>Sporolactobacillus shoreae sp. nov. and Sporolactobacillus spathodeae sp. nov., two spore-forming lactic acid bacteria isolated from tree barks in Thailand.</title>
        <authorList>
            <person name="Thamacharoensuk T."/>
            <person name="Kitahara M."/>
            <person name="Ohkuma M."/>
            <person name="Thongchul N."/>
            <person name="Tanasupawat S."/>
        </authorList>
    </citation>
    <scope>NUCLEOTIDE SEQUENCE [LARGE SCALE GENOMIC DNA]</scope>
    <source>
        <strain evidence="4 5">BK92</strain>
    </source>
</reference>
<proteinExistence type="predicted"/>
<evidence type="ECO:0000313" key="4">
    <source>
        <dbReference type="EMBL" id="TGA99879.1"/>
    </source>
</evidence>
<feature type="signal peptide" evidence="3">
    <location>
        <begin position="1"/>
        <end position="23"/>
    </location>
</feature>
<keyword evidence="2" id="KW-1133">Transmembrane helix</keyword>
<dbReference type="AlphaFoldDB" id="A0A4Z0GRD5"/>
<dbReference type="Proteomes" id="UP000298347">
    <property type="component" value="Unassembled WGS sequence"/>
</dbReference>
<dbReference type="OrthoDB" id="411361at2"/>
<feature type="compositionally biased region" description="Basic and acidic residues" evidence="1">
    <location>
        <begin position="384"/>
        <end position="393"/>
    </location>
</feature>
<accession>A0A4Z0GRD5</accession>
<feature type="transmembrane region" description="Helical" evidence="2">
    <location>
        <begin position="434"/>
        <end position="452"/>
    </location>
</feature>
<keyword evidence="5" id="KW-1185">Reference proteome</keyword>
<evidence type="ECO:0000313" key="5">
    <source>
        <dbReference type="Proteomes" id="UP000298347"/>
    </source>
</evidence>
<evidence type="ECO:0000256" key="3">
    <source>
        <dbReference type="SAM" id="SignalP"/>
    </source>
</evidence>